<feature type="domain" description="Integrase catalytic" evidence="1">
    <location>
        <begin position="162"/>
        <end position="328"/>
    </location>
</feature>
<protein>
    <submittedName>
        <fullName evidence="4">DDE-type integrase/transposase/recombinase</fullName>
    </submittedName>
</protein>
<dbReference type="Pfam" id="PF00665">
    <property type="entry name" value="rve"/>
    <property type="match status" value="1"/>
</dbReference>
<dbReference type="PANTHER" id="PTHR35004:SF6">
    <property type="entry name" value="TRANSPOSASE"/>
    <property type="match status" value="1"/>
</dbReference>
<dbReference type="Pfam" id="PF13565">
    <property type="entry name" value="HTH_32"/>
    <property type="match status" value="1"/>
</dbReference>
<sequence>MQSLTPKDHAEAVALYRSEIVGSLTRRELDRGQLAEALTELSQQRFRPPRGHSSRTYSVATLERWYYAYKEGGLEALRPQARCDRGRGREMPVALRELLVDIRHEHPSASVPLILQTLGADGRLEPGTVSASTVRRFFAERGLDKASLRAGGTRGKMRLRWQAEHPGALWQGDVCHGAPLVHSSGSTTVRIHALMDDASRYVIALEAMTYEREIDMLSVFVRAVRKHGPPDAMYLDNGATYRGETLSLSCARMGTTLVHSKPYDAPARGKIERFWRTLREGCLDHIGSLTSLHALNVRLWAWLDEHYHKTPHGALMGKTPLEVFTAAASEPDPFDERKLRAALTVHARRRVRRDNTIAMDGVDWETDLHFLAGQLVSVSRCLVDPSEPPFIDHEGKRFVLHPVDPVRNATRPRSAQNLDEPHVARVAFDPSRALLDKALGRKPEGSR</sequence>
<dbReference type="EMBL" id="CP089984">
    <property type="protein sequence ID" value="WXB19542.1"/>
    <property type="molecule type" value="Genomic_DNA"/>
</dbReference>
<dbReference type="Proteomes" id="UP001370348">
    <property type="component" value="Chromosome"/>
</dbReference>
<proteinExistence type="predicted"/>
<evidence type="ECO:0000259" key="1">
    <source>
        <dbReference type="PROSITE" id="PS50994"/>
    </source>
</evidence>
<name>A0ABZ2MB05_9BACT</name>
<keyword evidence="5" id="KW-1185">Reference proteome</keyword>
<reference evidence="4 5" key="1">
    <citation type="submission" date="2021-12" db="EMBL/GenBank/DDBJ databases">
        <title>Discovery of the Pendulisporaceae a myxobacterial family with distinct sporulation behavior and unique specialized metabolism.</title>
        <authorList>
            <person name="Garcia R."/>
            <person name="Popoff A."/>
            <person name="Bader C.D."/>
            <person name="Loehr J."/>
            <person name="Walesch S."/>
            <person name="Walt C."/>
            <person name="Boldt J."/>
            <person name="Bunk B."/>
            <person name="Haeckl F.J.F.P.J."/>
            <person name="Gunesch A.P."/>
            <person name="Birkelbach J."/>
            <person name="Nuebel U."/>
            <person name="Pietschmann T."/>
            <person name="Bach T."/>
            <person name="Mueller R."/>
        </authorList>
    </citation>
    <scope>NUCLEOTIDE SEQUENCE [LARGE SCALE GENOMIC DNA]</scope>
    <source>
        <strain evidence="4 5">MSr11954</strain>
    </source>
</reference>
<organism evidence="4 5">
    <name type="scientific">Pendulispora albinea</name>
    <dbReference type="NCBI Taxonomy" id="2741071"/>
    <lineage>
        <taxon>Bacteria</taxon>
        <taxon>Pseudomonadati</taxon>
        <taxon>Myxococcota</taxon>
        <taxon>Myxococcia</taxon>
        <taxon>Myxococcales</taxon>
        <taxon>Sorangiineae</taxon>
        <taxon>Pendulisporaceae</taxon>
        <taxon>Pendulispora</taxon>
    </lineage>
</organism>
<dbReference type="SUPFAM" id="SSF46689">
    <property type="entry name" value="Homeodomain-like"/>
    <property type="match status" value="1"/>
</dbReference>
<dbReference type="EMBL" id="CP089984">
    <property type="protein sequence ID" value="WXB15347.1"/>
    <property type="molecule type" value="Genomic_DNA"/>
</dbReference>
<dbReference type="PROSITE" id="PS50994">
    <property type="entry name" value="INTEGRASE"/>
    <property type="match status" value="1"/>
</dbReference>
<evidence type="ECO:0000313" key="2">
    <source>
        <dbReference type="EMBL" id="WXB15347.1"/>
    </source>
</evidence>
<evidence type="ECO:0000313" key="5">
    <source>
        <dbReference type="Proteomes" id="UP001370348"/>
    </source>
</evidence>
<evidence type="ECO:0000313" key="3">
    <source>
        <dbReference type="EMBL" id="WXB19542.1"/>
    </source>
</evidence>
<dbReference type="SUPFAM" id="SSF53098">
    <property type="entry name" value="Ribonuclease H-like"/>
    <property type="match status" value="1"/>
</dbReference>
<dbReference type="InterPro" id="IPR009057">
    <property type="entry name" value="Homeodomain-like_sf"/>
</dbReference>
<gene>
    <name evidence="3" type="ORF">LZC94_20240</name>
    <name evidence="4" type="ORF">LZC94_21030</name>
    <name evidence="2" type="ORF">LZC94_46945</name>
</gene>
<dbReference type="InterPro" id="IPR001584">
    <property type="entry name" value="Integrase_cat-core"/>
</dbReference>
<dbReference type="Gene3D" id="3.30.420.10">
    <property type="entry name" value="Ribonuclease H-like superfamily/Ribonuclease H"/>
    <property type="match status" value="1"/>
</dbReference>
<dbReference type="RefSeq" id="WP_394824974.1">
    <property type="nucleotide sequence ID" value="NZ_CP089984.1"/>
</dbReference>
<evidence type="ECO:0000313" key="4">
    <source>
        <dbReference type="EMBL" id="WXB19696.1"/>
    </source>
</evidence>
<accession>A0ABZ2MB05</accession>
<dbReference type="InterPro" id="IPR012337">
    <property type="entry name" value="RNaseH-like_sf"/>
</dbReference>
<dbReference type="EMBL" id="CP089984">
    <property type="protein sequence ID" value="WXB19696.1"/>
    <property type="molecule type" value="Genomic_DNA"/>
</dbReference>
<dbReference type="PANTHER" id="PTHR35004">
    <property type="entry name" value="TRANSPOSASE RV3428C-RELATED"/>
    <property type="match status" value="1"/>
</dbReference>
<dbReference type="InterPro" id="IPR036397">
    <property type="entry name" value="RNaseH_sf"/>
</dbReference>